<dbReference type="GeneID" id="117645142"/>
<dbReference type="Pfam" id="PF06602">
    <property type="entry name" value="Myotub-related"/>
    <property type="match status" value="1"/>
</dbReference>
<dbReference type="PANTHER" id="PTHR10807:SF110">
    <property type="entry name" value="FI17948P1"/>
    <property type="match status" value="1"/>
</dbReference>
<keyword evidence="3" id="KW-1185">Reference proteome</keyword>
<dbReference type="CDD" id="cd14537">
    <property type="entry name" value="PTP-MTMR10-like"/>
    <property type="match status" value="1"/>
</dbReference>
<dbReference type="Proteomes" id="UP000515158">
    <property type="component" value="Unplaced"/>
</dbReference>
<reference evidence="4" key="1">
    <citation type="submission" date="2025-08" db="UniProtKB">
        <authorList>
            <consortium name="RefSeq"/>
        </authorList>
    </citation>
    <scope>IDENTIFICATION</scope>
    <source>
        <tissue evidence="4">Total insect</tissue>
    </source>
</reference>
<sequence length="675" mass="76496">MFKPSDKRVSMSFRSYVGFNDHETKAVDIALEENFIETLNPRLLPGEAVVAEAQNVLMYAPLSEKQGKSGILTVTNFKLSFVTTEERHREERGLQENLLLGDYDVCLSNVDEVHQMTGDKRRKMLPGNNISGKVKGLYIVCKNMKVIQFSFKFSPPNHGKTVTNALLHHAFPRKHHLLFAYDYREPYYNCQRAVSMFRDSSDWNKELTRTGAVGWKLSAVNQGFQLSISLPEWLVVPASLVDCQLMEAARHFRSSRPPVWCWSSKNGAALVRMADLQPTITDSKMLVIQPSVIRHSGLSNIVPEARTQENIMLENVRKGHPQLTQPELMELTQDLPSPKDVYNSYYKLRDLCTPDNVRQFWIQDNHFLAQVENSRWLHTVSACLGKANKAAAFLKDNVTVVLQEADGRDMSCLVSSLTQLLVDSHFRTILGFQTLLQKDWIAMGHPFSSRLGHILNADVQQSPILLLYLDCVWQLLRQYPSAFEFTETYLTTLWDCAHMTVFDTFLFDCEHDRLAASRDASKPIVLRTLWDWGEVFVEKDIALFRNPMYNPGKFGSVLNSYSSLPNLALWSQCYFRWVPLLEIKCGGAPQIDLGLRALHAQIDRLQEQLAEVKAGERTTNHTVCTAKQHVTSFFPFSASTDPVSPGLLNSTLALNNSFASNEALLDSQSLLNAPD</sequence>
<evidence type="ECO:0000256" key="1">
    <source>
        <dbReference type="ARBA" id="ARBA00007471"/>
    </source>
</evidence>
<dbReference type="FunCoup" id="A0A6P8Z357">
    <property type="interactions" value="1653"/>
</dbReference>
<dbReference type="InterPro" id="IPR022587">
    <property type="entry name" value="MTMR12-like_C"/>
</dbReference>
<gene>
    <name evidence="4" type="primary">LOC117645142</name>
</gene>
<dbReference type="InterPro" id="IPR030564">
    <property type="entry name" value="Myotubularin"/>
</dbReference>
<dbReference type="KEGG" id="tpal:117645142"/>
<dbReference type="RefSeq" id="XP_034241002.1">
    <property type="nucleotide sequence ID" value="XM_034385111.1"/>
</dbReference>
<dbReference type="GO" id="GO:0016020">
    <property type="term" value="C:membrane"/>
    <property type="evidence" value="ECO:0007669"/>
    <property type="project" value="TreeGrafter"/>
</dbReference>
<dbReference type="InterPro" id="IPR010569">
    <property type="entry name" value="Myotubularin-like_Pase_dom"/>
</dbReference>
<dbReference type="InParanoid" id="A0A6P8Z357"/>
<dbReference type="Gene3D" id="2.30.29.30">
    <property type="entry name" value="Pleckstrin-homology domain (PH domain)/Phosphotyrosine-binding domain (PTB)"/>
    <property type="match status" value="1"/>
</dbReference>
<comment type="similarity">
    <text evidence="1">Belongs to the protein-tyrosine phosphatase family. Non-receptor class myotubularin subfamily.</text>
</comment>
<dbReference type="SUPFAM" id="SSF50729">
    <property type="entry name" value="PH domain-like"/>
    <property type="match status" value="1"/>
</dbReference>
<dbReference type="GO" id="GO:0046856">
    <property type="term" value="P:phosphatidylinositol dephosphorylation"/>
    <property type="evidence" value="ECO:0007669"/>
    <property type="project" value="TreeGrafter"/>
</dbReference>
<dbReference type="InterPro" id="IPR011993">
    <property type="entry name" value="PH-like_dom_sf"/>
</dbReference>
<evidence type="ECO:0000259" key="2">
    <source>
        <dbReference type="PROSITE" id="PS51339"/>
    </source>
</evidence>
<dbReference type="PROSITE" id="PS51339">
    <property type="entry name" value="PPASE_MYOTUBULARIN"/>
    <property type="match status" value="1"/>
</dbReference>
<protein>
    <submittedName>
        <fullName evidence="4">Myotubularin-related protein 10-B isoform X1</fullName>
    </submittedName>
</protein>
<accession>A0A6P8Z357</accession>
<dbReference type="Pfam" id="PF12578">
    <property type="entry name" value="3-PAP"/>
    <property type="match status" value="1"/>
</dbReference>
<evidence type="ECO:0000313" key="4">
    <source>
        <dbReference type="RefSeq" id="XP_034241002.1"/>
    </source>
</evidence>
<organism evidence="4">
    <name type="scientific">Thrips palmi</name>
    <name type="common">Melon thrips</name>
    <dbReference type="NCBI Taxonomy" id="161013"/>
    <lineage>
        <taxon>Eukaryota</taxon>
        <taxon>Metazoa</taxon>
        <taxon>Ecdysozoa</taxon>
        <taxon>Arthropoda</taxon>
        <taxon>Hexapoda</taxon>
        <taxon>Insecta</taxon>
        <taxon>Pterygota</taxon>
        <taxon>Neoptera</taxon>
        <taxon>Paraneoptera</taxon>
        <taxon>Thysanoptera</taxon>
        <taxon>Terebrantia</taxon>
        <taxon>Thripoidea</taxon>
        <taxon>Thripidae</taxon>
        <taxon>Thrips</taxon>
    </lineage>
</organism>
<dbReference type="OrthoDB" id="271628at2759"/>
<dbReference type="AlphaFoldDB" id="A0A6P8Z357"/>
<evidence type="ECO:0000313" key="3">
    <source>
        <dbReference type="Proteomes" id="UP000515158"/>
    </source>
</evidence>
<dbReference type="GO" id="GO:0005737">
    <property type="term" value="C:cytoplasm"/>
    <property type="evidence" value="ECO:0007669"/>
    <property type="project" value="TreeGrafter"/>
</dbReference>
<dbReference type="SUPFAM" id="SSF52799">
    <property type="entry name" value="(Phosphotyrosine protein) phosphatases II"/>
    <property type="match status" value="1"/>
</dbReference>
<name>A0A6P8Z357_THRPL</name>
<feature type="domain" description="Myotubularin phosphatase" evidence="2">
    <location>
        <begin position="197"/>
        <end position="574"/>
    </location>
</feature>
<proteinExistence type="inferred from homology"/>
<dbReference type="PANTHER" id="PTHR10807">
    <property type="entry name" value="MYOTUBULARIN-RELATED"/>
    <property type="match status" value="1"/>
</dbReference>
<dbReference type="InterPro" id="IPR029021">
    <property type="entry name" value="Prot-tyrosine_phosphatase-like"/>
</dbReference>